<evidence type="ECO:0000313" key="6">
    <source>
        <dbReference type="EMBL" id="UQX89754.1"/>
    </source>
</evidence>
<dbReference type="EMBL" id="CP097332">
    <property type="protein sequence ID" value="UQX89754.1"/>
    <property type="molecule type" value="Genomic_DNA"/>
</dbReference>
<evidence type="ECO:0000256" key="1">
    <source>
        <dbReference type="ARBA" id="ARBA00022475"/>
    </source>
</evidence>
<dbReference type="InterPro" id="IPR050490">
    <property type="entry name" value="Bact_solute-bd_prot1"/>
</dbReference>
<keyword evidence="4" id="KW-0564">Palmitate</keyword>
<keyword evidence="1" id="KW-1003">Cell membrane</keyword>
<proteinExistence type="predicted"/>
<evidence type="ECO:0000256" key="4">
    <source>
        <dbReference type="ARBA" id="ARBA00023139"/>
    </source>
</evidence>
<evidence type="ECO:0000313" key="7">
    <source>
        <dbReference type="Proteomes" id="UP001056336"/>
    </source>
</evidence>
<protein>
    <submittedName>
        <fullName evidence="6">Extracellular solute-binding protein</fullName>
    </submittedName>
</protein>
<dbReference type="SUPFAM" id="SSF53850">
    <property type="entry name" value="Periplasmic binding protein-like II"/>
    <property type="match status" value="1"/>
</dbReference>
<dbReference type="RefSeq" id="WP_249773650.1">
    <property type="nucleotide sequence ID" value="NZ_CP097332.1"/>
</dbReference>
<keyword evidence="2" id="KW-0732">Signal</keyword>
<accession>A0ABY4R472</accession>
<dbReference type="InterPro" id="IPR006059">
    <property type="entry name" value="SBP"/>
</dbReference>
<keyword evidence="3" id="KW-0472">Membrane</keyword>
<gene>
    <name evidence="6" type="ORF">M6D93_07070</name>
</gene>
<evidence type="ECO:0000256" key="3">
    <source>
        <dbReference type="ARBA" id="ARBA00023136"/>
    </source>
</evidence>
<dbReference type="Gene3D" id="3.40.190.10">
    <property type="entry name" value="Periplasmic binding protein-like II"/>
    <property type="match status" value="1"/>
</dbReference>
<evidence type="ECO:0000256" key="2">
    <source>
        <dbReference type="ARBA" id="ARBA00022729"/>
    </source>
</evidence>
<dbReference type="Pfam" id="PF01547">
    <property type="entry name" value="SBP_bac_1"/>
    <property type="match status" value="1"/>
</dbReference>
<dbReference type="PANTHER" id="PTHR43649">
    <property type="entry name" value="ARABINOSE-BINDING PROTEIN-RELATED"/>
    <property type="match status" value="1"/>
</dbReference>
<dbReference type="PANTHER" id="PTHR43649:SF33">
    <property type="entry name" value="POLYGALACTURONAN_RHAMNOGALACTURONAN-BINDING PROTEIN YTCQ"/>
    <property type="match status" value="1"/>
</dbReference>
<organism evidence="6 7">
    <name type="scientific">Jatrophihabitans telluris</name>
    <dbReference type="NCBI Taxonomy" id="2038343"/>
    <lineage>
        <taxon>Bacteria</taxon>
        <taxon>Bacillati</taxon>
        <taxon>Actinomycetota</taxon>
        <taxon>Actinomycetes</taxon>
        <taxon>Jatrophihabitantales</taxon>
        <taxon>Jatrophihabitantaceae</taxon>
        <taxon>Jatrophihabitans</taxon>
    </lineage>
</organism>
<dbReference type="Proteomes" id="UP001056336">
    <property type="component" value="Chromosome"/>
</dbReference>
<evidence type="ECO:0000256" key="5">
    <source>
        <dbReference type="ARBA" id="ARBA00023288"/>
    </source>
</evidence>
<reference evidence="6" key="1">
    <citation type="journal article" date="2018" name="Int. J. Syst. Evol. Microbiol.">
        <title>Jatrophihabitans telluris sp. nov., isolated from sediment soil of lava forest wetlands and the emended description of the genus Jatrophihabitans.</title>
        <authorList>
            <person name="Lee K.C."/>
            <person name="Suh M.K."/>
            <person name="Eom M.K."/>
            <person name="Kim K.K."/>
            <person name="Kim J.S."/>
            <person name="Kim D.S."/>
            <person name="Ko S.H."/>
            <person name="Shin Y.K."/>
            <person name="Lee J.S."/>
        </authorList>
    </citation>
    <scope>NUCLEOTIDE SEQUENCE</scope>
    <source>
        <strain evidence="6">N237</strain>
    </source>
</reference>
<reference evidence="6" key="2">
    <citation type="submission" date="2022-05" db="EMBL/GenBank/DDBJ databases">
        <authorList>
            <person name="Kim J.-S."/>
            <person name="Lee K."/>
            <person name="Suh M."/>
            <person name="Eom M."/>
            <person name="Kim J.-S."/>
            <person name="Kim D.-S."/>
            <person name="Ko S.-H."/>
            <person name="Shin Y."/>
            <person name="Lee J.-S."/>
        </authorList>
    </citation>
    <scope>NUCLEOTIDE SEQUENCE</scope>
    <source>
        <strain evidence="6">N237</strain>
    </source>
</reference>
<keyword evidence="5" id="KW-0449">Lipoprotein</keyword>
<sequence>MNRGCAPAAPNRRSGRSIATIARLAGVAGTAALAAVVLAACSGGTSVGGANAAGKTDSSSPFGFKTAAQDANADITVWVDSTRLDAAKAYQKANPAAKIKIVTYDGNANGSGTLKTKTQLFDKAGSGWPDVVFTTDNNSASWGSQSPSYFTAPLNKGLIDSSTLSGFAKGALDPCTVNGTVYCLRNDLAQDVLWYNKKLMDQWGYTVPATWEDYQALAGKVATEHPGYLVGTAGDAWTPEMYMWGSECPANQVTGAKAITVKATDPKCVRAATMLDSLIANKTMSTLPIFGADFAKTQGSKVLMMPGPAWYGGAVFQGTIKTPKGEIAVAPALHWADQSTPVTGNVGGGAWWISSHSKNLAAAKAFATWVTTSDAYQADLSPGFPAYSSAAAKWIAKQQASGYWANDISAPIIAAAGEVWSGWGSPEFSQEAVWSKVVISGMTQGKTIASLLPAWQKGIEDQAQVFGYTVGK</sequence>
<name>A0ABY4R472_9ACTN</name>
<keyword evidence="7" id="KW-1185">Reference proteome</keyword>